<dbReference type="OrthoDB" id="4128665at2"/>
<proteinExistence type="predicted"/>
<comment type="caution">
    <text evidence="1">The sequence shown here is derived from an EMBL/GenBank/DDBJ whole genome shotgun (WGS) entry which is preliminary data.</text>
</comment>
<sequence>MTMRQTTVSGHAVTAGVRIDSWWRLPTPEEADAAAEAALAAMPAVAGLLRFSVLRSPTEPTLFLQSLWVDAPHRDAYVQNVAAAPRAAVDEKVPTIIRDCALTEITHVIVHAETPAASWRTRRIPTTDPHALAAEEESRLRRTPPAPLLRASIGITPTEVVVIEEWTGVAPAPAYLPLGAVTPANNLP</sequence>
<organism evidence="1 2">
    <name type="scientific">Actinokineospora auranticolor</name>
    <dbReference type="NCBI Taxonomy" id="155976"/>
    <lineage>
        <taxon>Bacteria</taxon>
        <taxon>Bacillati</taxon>
        <taxon>Actinomycetota</taxon>
        <taxon>Actinomycetes</taxon>
        <taxon>Pseudonocardiales</taxon>
        <taxon>Pseudonocardiaceae</taxon>
        <taxon>Actinokineospora</taxon>
    </lineage>
</organism>
<reference evidence="1 2" key="1">
    <citation type="submission" date="2018-02" db="EMBL/GenBank/DDBJ databases">
        <title>Genomic Encyclopedia of Archaeal and Bacterial Type Strains, Phase II (KMG-II): from individual species to whole genera.</title>
        <authorList>
            <person name="Goeker M."/>
        </authorList>
    </citation>
    <scope>NUCLEOTIDE SEQUENCE [LARGE SCALE GENOMIC DNA]</scope>
    <source>
        <strain evidence="1 2">YU 961-1</strain>
    </source>
</reference>
<evidence type="ECO:0000313" key="2">
    <source>
        <dbReference type="Proteomes" id="UP000239203"/>
    </source>
</evidence>
<evidence type="ECO:0008006" key="3">
    <source>
        <dbReference type="Google" id="ProtNLM"/>
    </source>
</evidence>
<keyword evidence="2" id="KW-1185">Reference proteome</keyword>
<dbReference type="RefSeq" id="WP_104482484.1">
    <property type="nucleotide sequence ID" value="NZ_CP154825.1"/>
</dbReference>
<protein>
    <recommendedName>
        <fullName evidence="3">Antibiotic biosynthesis monooxygenase</fullName>
    </recommendedName>
</protein>
<name>A0A2S6GEM1_9PSEU</name>
<accession>A0A2S6GEM1</accession>
<evidence type="ECO:0000313" key="1">
    <source>
        <dbReference type="EMBL" id="PPK63675.1"/>
    </source>
</evidence>
<dbReference type="EMBL" id="PTIX01000025">
    <property type="protein sequence ID" value="PPK63675.1"/>
    <property type="molecule type" value="Genomic_DNA"/>
</dbReference>
<dbReference type="Proteomes" id="UP000239203">
    <property type="component" value="Unassembled WGS sequence"/>
</dbReference>
<dbReference type="AlphaFoldDB" id="A0A2S6GEM1"/>
<gene>
    <name evidence="1" type="ORF">CLV40_12510</name>
</gene>